<keyword evidence="1" id="KW-0479">Metal-binding</keyword>
<name>A0A5C6E602_9BACT</name>
<protein>
    <recommendedName>
        <fullName evidence="5">Sulfatase N-terminal domain-containing protein</fullName>
    </recommendedName>
</protein>
<dbReference type="OrthoDB" id="9763552at2"/>
<dbReference type="SUPFAM" id="SSF53649">
    <property type="entry name" value="Alkaline phosphatase-like"/>
    <property type="match status" value="1"/>
</dbReference>
<dbReference type="GO" id="GO:0046872">
    <property type="term" value="F:metal ion binding"/>
    <property type="evidence" value="ECO:0007669"/>
    <property type="project" value="UniProtKB-KW"/>
</dbReference>
<evidence type="ECO:0000256" key="2">
    <source>
        <dbReference type="ARBA" id="ARBA00022801"/>
    </source>
</evidence>
<keyword evidence="4" id="KW-1185">Reference proteome</keyword>
<accession>A0A5C6E602</accession>
<gene>
    <name evidence="3" type="ORF">Q31b_02740</name>
</gene>
<evidence type="ECO:0000313" key="3">
    <source>
        <dbReference type="EMBL" id="TWU45103.1"/>
    </source>
</evidence>
<dbReference type="PANTHER" id="PTHR45953:SF1">
    <property type="entry name" value="IDURONATE 2-SULFATASE"/>
    <property type="match status" value="1"/>
</dbReference>
<dbReference type="EMBL" id="SJPY01000001">
    <property type="protein sequence ID" value="TWU45103.1"/>
    <property type="molecule type" value="Genomic_DNA"/>
</dbReference>
<reference evidence="3 4" key="1">
    <citation type="submission" date="2019-02" db="EMBL/GenBank/DDBJ databases">
        <title>Deep-cultivation of Planctomycetes and their phenomic and genomic characterization uncovers novel biology.</title>
        <authorList>
            <person name="Wiegand S."/>
            <person name="Jogler M."/>
            <person name="Boedeker C."/>
            <person name="Pinto D."/>
            <person name="Vollmers J."/>
            <person name="Rivas-Marin E."/>
            <person name="Kohn T."/>
            <person name="Peeters S.H."/>
            <person name="Heuer A."/>
            <person name="Rast P."/>
            <person name="Oberbeckmann S."/>
            <person name="Bunk B."/>
            <person name="Jeske O."/>
            <person name="Meyerdierks A."/>
            <person name="Storesund J.E."/>
            <person name="Kallscheuer N."/>
            <person name="Luecker S."/>
            <person name="Lage O.M."/>
            <person name="Pohl T."/>
            <person name="Merkel B.J."/>
            <person name="Hornburger P."/>
            <person name="Mueller R.-W."/>
            <person name="Bruemmer F."/>
            <person name="Labrenz M."/>
            <person name="Spormann A.M."/>
            <person name="Op Den Camp H."/>
            <person name="Overmann J."/>
            <person name="Amann R."/>
            <person name="Jetten M.S.M."/>
            <person name="Mascher T."/>
            <person name="Medema M.H."/>
            <person name="Devos D.P."/>
            <person name="Kaster A.-K."/>
            <person name="Ovreas L."/>
            <person name="Rohde M."/>
            <person name="Galperin M.Y."/>
            <person name="Jogler C."/>
        </authorList>
    </citation>
    <scope>NUCLEOTIDE SEQUENCE [LARGE SCALE GENOMIC DNA]</scope>
    <source>
        <strain evidence="3 4">Q31b</strain>
    </source>
</reference>
<dbReference type="InterPro" id="IPR017850">
    <property type="entry name" value="Alkaline_phosphatase_core_sf"/>
</dbReference>
<dbReference type="Proteomes" id="UP000315471">
    <property type="component" value="Unassembled WGS sequence"/>
</dbReference>
<sequence length="140" mass="15915">MSIVVVKASFVTFLVSCSARCKIREHALSKSDFAPRPAYEIADTPDEEYPDAMICQKTIEDLRQLSTGDSPFFLACGFHRPHLPFHAPKKYWDLYPETEVKLPNNMYFPQGLSSACQYSWGEMRAYRGIPDKDPVSDETA</sequence>
<dbReference type="GO" id="GO:0008484">
    <property type="term" value="F:sulfuric ester hydrolase activity"/>
    <property type="evidence" value="ECO:0007669"/>
    <property type="project" value="TreeGrafter"/>
</dbReference>
<dbReference type="GO" id="GO:0005737">
    <property type="term" value="C:cytoplasm"/>
    <property type="evidence" value="ECO:0007669"/>
    <property type="project" value="TreeGrafter"/>
</dbReference>
<comment type="caution">
    <text evidence="3">The sequence shown here is derived from an EMBL/GenBank/DDBJ whole genome shotgun (WGS) entry which is preliminary data.</text>
</comment>
<dbReference type="RefSeq" id="WP_146597874.1">
    <property type="nucleotide sequence ID" value="NZ_SJPY01000001.1"/>
</dbReference>
<dbReference type="AlphaFoldDB" id="A0A5C6E602"/>
<proteinExistence type="predicted"/>
<dbReference type="Gene3D" id="3.40.720.10">
    <property type="entry name" value="Alkaline Phosphatase, subunit A"/>
    <property type="match status" value="1"/>
</dbReference>
<evidence type="ECO:0000313" key="4">
    <source>
        <dbReference type="Proteomes" id="UP000315471"/>
    </source>
</evidence>
<keyword evidence="2" id="KW-0378">Hydrolase</keyword>
<evidence type="ECO:0008006" key="5">
    <source>
        <dbReference type="Google" id="ProtNLM"/>
    </source>
</evidence>
<dbReference type="PANTHER" id="PTHR45953">
    <property type="entry name" value="IDURONATE 2-SULFATASE"/>
    <property type="match status" value="1"/>
</dbReference>
<evidence type="ECO:0000256" key="1">
    <source>
        <dbReference type="ARBA" id="ARBA00022723"/>
    </source>
</evidence>
<organism evidence="3 4">
    <name type="scientific">Novipirellula aureliae</name>
    <dbReference type="NCBI Taxonomy" id="2527966"/>
    <lineage>
        <taxon>Bacteria</taxon>
        <taxon>Pseudomonadati</taxon>
        <taxon>Planctomycetota</taxon>
        <taxon>Planctomycetia</taxon>
        <taxon>Pirellulales</taxon>
        <taxon>Pirellulaceae</taxon>
        <taxon>Novipirellula</taxon>
    </lineage>
</organism>